<evidence type="ECO:0000313" key="4">
    <source>
        <dbReference type="Proteomes" id="UP000279235"/>
    </source>
</evidence>
<feature type="transmembrane region" description="Helical" evidence="1">
    <location>
        <begin position="219"/>
        <end position="238"/>
    </location>
</feature>
<dbReference type="EMBL" id="OGTW02000067">
    <property type="protein sequence ID" value="SPS11538.1"/>
    <property type="molecule type" value="Genomic_DNA"/>
</dbReference>
<dbReference type="RefSeq" id="WP_260604565.1">
    <property type="nucleotide sequence ID" value="NZ_OGTW02000067.1"/>
</dbReference>
<keyword evidence="1" id="KW-0472">Membrane</keyword>
<reference evidence="3" key="3">
    <citation type="submission" date="2018-05" db="EMBL/GenBank/DDBJ databases">
        <authorList>
            <person name="Lanie J.A."/>
            <person name="Ng W.-L."/>
            <person name="Kazmierczak K.M."/>
            <person name="Andrzejewski T.M."/>
            <person name="Davidsen T.M."/>
            <person name="Wayne K.J."/>
            <person name="Tettelin H."/>
            <person name="Glass J.I."/>
            <person name="Rusch D."/>
            <person name="Podicherti R."/>
            <person name="Tsui H.-C.T."/>
            <person name="Winkler M.E."/>
        </authorList>
    </citation>
    <scope>NUCLEOTIDE SEQUENCE</scope>
    <source>
        <strain evidence="3">Lactococcus lactis</strain>
    </source>
</reference>
<dbReference type="Proteomes" id="UP000279235">
    <property type="component" value="Unassembled WGS sequence"/>
</dbReference>
<gene>
    <name evidence="3" type="ORF">AMHIJAGA_01472</name>
</gene>
<dbReference type="EMBL" id="OGTW01000067">
    <property type="protein sequence ID" value="SPB26144.1"/>
    <property type="molecule type" value="Genomic_DNA"/>
</dbReference>
<evidence type="ECO:0000313" key="3">
    <source>
        <dbReference type="EMBL" id="SPS11538.1"/>
    </source>
</evidence>
<feature type="transmembrane region" description="Helical" evidence="1">
    <location>
        <begin position="191"/>
        <end position="213"/>
    </location>
</feature>
<reference evidence="2" key="1">
    <citation type="submission" date="2018-01" db="EMBL/GenBank/DDBJ databases">
        <authorList>
            <person name="Gaut B.S."/>
            <person name="Morton B.R."/>
            <person name="Clegg M.T."/>
            <person name="Duvall M.R."/>
        </authorList>
    </citation>
    <scope>NUCLEOTIDE SEQUENCE</scope>
    <source>
        <strain evidence="2">Lactococcus lactis</strain>
    </source>
</reference>
<organism evidence="3 4">
    <name type="scientific">Lactococcus lactis</name>
    <dbReference type="NCBI Taxonomy" id="1358"/>
    <lineage>
        <taxon>Bacteria</taxon>
        <taxon>Bacillati</taxon>
        <taxon>Bacillota</taxon>
        <taxon>Bacilli</taxon>
        <taxon>Lactobacillales</taxon>
        <taxon>Streptococcaceae</taxon>
        <taxon>Lactococcus</taxon>
    </lineage>
</organism>
<keyword evidence="1" id="KW-1133">Transmembrane helix</keyword>
<feature type="transmembrane region" description="Helical" evidence="1">
    <location>
        <begin position="161"/>
        <end position="184"/>
    </location>
</feature>
<evidence type="ECO:0000256" key="1">
    <source>
        <dbReference type="SAM" id="Phobius"/>
    </source>
</evidence>
<dbReference type="AlphaFoldDB" id="A0A2X0R1U7"/>
<evidence type="ECO:0000313" key="2">
    <source>
        <dbReference type="EMBL" id="SPB26144.1"/>
    </source>
</evidence>
<protein>
    <submittedName>
        <fullName evidence="3">Uncharacterized protein</fullName>
    </submittedName>
</protein>
<name>A0A2X0R1U7_9LACT</name>
<feature type="transmembrane region" description="Helical" evidence="1">
    <location>
        <begin position="136"/>
        <end position="155"/>
    </location>
</feature>
<accession>A0A2X0R1U7</accession>
<proteinExistence type="predicted"/>
<keyword evidence="1" id="KW-0812">Transmembrane</keyword>
<sequence length="329" mass="34394">MIFKLRNRTAPPIIDGAVNHIENIANETGKIAGQVTDTVGGINMFNSKLRKQAIDNYNKAVERYEKTATDLKTNTNKLFELRQKAVQVVKNVEEHINQLANTPKEFEIDLKKVDIEINNFEGKTREIKQAEKEAKVAAGGTGTGATLSALGIAVATMGPTAAMGIATTFGVASTGTAISTLSGAAATNAALAWLGGGALAAGGGGMSAGTGLLLLAGPVGWTIAGVAGVAAIGSGIFASHKNKETAEKLVGERENLETIIRNFDNMNAEVVVLVETTEAQIAGVQKSNSALSGTDYSLFTKDEKMQAGHLVNSTLTLAQLVNKELKLND</sequence>
<reference evidence="4" key="2">
    <citation type="submission" date="2018-05" db="EMBL/GenBank/DDBJ databases">
        <authorList>
            <person name="Duru I."/>
        </authorList>
    </citation>
    <scope>NUCLEOTIDE SEQUENCE [LARGE SCALE GENOMIC DNA]</scope>
</reference>